<evidence type="ECO:0000313" key="2">
    <source>
        <dbReference type="Proteomes" id="UP000192366"/>
    </source>
</evidence>
<name>A0A1W9Z2K7_MYCBA</name>
<organism evidence="1 2">
    <name type="scientific">Mycolicibacterium bacteremicum</name>
    <name type="common">Mycobacterium bacteremicum</name>
    <dbReference type="NCBI Taxonomy" id="564198"/>
    <lineage>
        <taxon>Bacteria</taxon>
        <taxon>Bacillati</taxon>
        <taxon>Actinomycetota</taxon>
        <taxon>Actinomycetes</taxon>
        <taxon>Mycobacteriales</taxon>
        <taxon>Mycobacteriaceae</taxon>
        <taxon>Mycolicibacterium</taxon>
    </lineage>
</organism>
<evidence type="ECO:0000313" key="1">
    <source>
        <dbReference type="EMBL" id="ORA06566.1"/>
    </source>
</evidence>
<evidence type="ECO:0008006" key="3">
    <source>
        <dbReference type="Google" id="ProtNLM"/>
    </source>
</evidence>
<dbReference type="Proteomes" id="UP000192366">
    <property type="component" value="Unassembled WGS sequence"/>
</dbReference>
<dbReference type="RefSeq" id="WP_133053500.1">
    <property type="nucleotide sequence ID" value="NZ_JACKVM010000008.1"/>
</dbReference>
<dbReference type="OrthoDB" id="3296722at2"/>
<protein>
    <recommendedName>
        <fullName evidence="3">WXG100 family type VII secretion target</fullName>
    </recommendedName>
</protein>
<dbReference type="InterPro" id="IPR036689">
    <property type="entry name" value="ESAT-6-like_sf"/>
</dbReference>
<comment type="caution">
    <text evidence="1">The sequence shown here is derived from an EMBL/GenBank/DDBJ whole genome shotgun (WGS) entry which is preliminary data.</text>
</comment>
<dbReference type="EMBL" id="MVHJ01000002">
    <property type="protein sequence ID" value="ORA06566.1"/>
    <property type="molecule type" value="Genomic_DNA"/>
</dbReference>
<keyword evidence="2" id="KW-1185">Reference proteome</keyword>
<dbReference type="SUPFAM" id="SSF140453">
    <property type="entry name" value="EsxAB dimer-like"/>
    <property type="match status" value="1"/>
</dbReference>
<sequence length="355" mass="35579">MPIDTYIEGSPGSVRAAAEWLRSTLAGKVSQTVDQIHSARTAASGDWKGDAGSAFVARMTTGASKAEGLETAIRDSAQAIDNFAGELQRAQSQMQSVRDNAAGAGLTVSGFVIQDPTTEEQITDYITALNAADAARDIEKLAADTVKNVWADISNKWFFVVGDLINGAAGSLLAAHSSTLMRHSQFLADESAKFLDLAKSAPPGTPAASVYRDFDASRALAGSADDAAKAAAAAESRAGSLGLKLGGALAVGGIVYDITQGKDVDQAIVSGGVGFGASVLAGAAIGSLIPVPVVGTAVGAVGGAVVGVFTSGAVDSLYQNGIGSIGEAISDGASAVGNTGQAIGGLVEDAWDAIF</sequence>
<dbReference type="AlphaFoldDB" id="A0A1W9Z2K7"/>
<accession>A0A1W9Z2K7</accession>
<reference evidence="1 2" key="1">
    <citation type="submission" date="2017-02" db="EMBL/GenBank/DDBJ databases">
        <title>The new phylogeny of genus Mycobacterium.</title>
        <authorList>
            <person name="Tortoli E."/>
            <person name="Trovato A."/>
            <person name="Cirillo D.M."/>
        </authorList>
    </citation>
    <scope>NUCLEOTIDE SEQUENCE [LARGE SCALE GENOMIC DNA]</scope>
    <source>
        <strain evidence="1 2">DSM 45578</strain>
    </source>
</reference>
<gene>
    <name evidence="1" type="ORF">BST17_02610</name>
</gene>
<proteinExistence type="predicted"/>
<dbReference type="STRING" id="564198.BST17_02610"/>
<dbReference type="Gene3D" id="1.10.287.1060">
    <property type="entry name" value="ESAT-6-like"/>
    <property type="match status" value="1"/>
</dbReference>